<comment type="caution">
    <text evidence="5">The sequence shown here is derived from an EMBL/GenBank/DDBJ whole genome shotgun (WGS) entry which is preliminary data.</text>
</comment>
<keyword evidence="2" id="KW-0539">Nucleus</keyword>
<evidence type="ECO:0000313" key="6">
    <source>
        <dbReference type="Proteomes" id="UP001497623"/>
    </source>
</evidence>
<dbReference type="GO" id="GO:0005634">
    <property type="term" value="C:nucleus"/>
    <property type="evidence" value="ECO:0007669"/>
    <property type="project" value="UniProtKB-SubCell"/>
</dbReference>
<comment type="subcellular location">
    <subcellularLocation>
        <location evidence="1">Nucleus</location>
    </subcellularLocation>
</comment>
<keyword evidence="6" id="KW-1185">Reference proteome</keyword>
<evidence type="ECO:0000259" key="4">
    <source>
        <dbReference type="PROSITE" id="PS50013"/>
    </source>
</evidence>
<dbReference type="EMBL" id="CAXKWB010017116">
    <property type="protein sequence ID" value="CAL4118012.1"/>
    <property type="molecule type" value="Genomic_DNA"/>
</dbReference>
<feature type="compositionally biased region" description="Basic and acidic residues" evidence="3">
    <location>
        <begin position="257"/>
        <end position="270"/>
    </location>
</feature>
<dbReference type="InterPro" id="IPR051219">
    <property type="entry name" value="Heterochromatin_chromo-domain"/>
</dbReference>
<accession>A0AAV2R8C4</accession>
<evidence type="ECO:0000256" key="1">
    <source>
        <dbReference type="ARBA" id="ARBA00004123"/>
    </source>
</evidence>
<evidence type="ECO:0000256" key="2">
    <source>
        <dbReference type="ARBA" id="ARBA00023242"/>
    </source>
</evidence>
<gene>
    <name evidence="5" type="ORF">MNOR_LOCUS21338</name>
</gene>
<dbReference type="Proteomes" id="UP001497623">
    <property type="component" value="Unassembled WGS sequence"/>
</dbReference>
<feature type="domain" description="Chromo" evidence="4">
    <location>
        <begin position="39"/>
        <end position="104"/>
    </location>
</feature>
<feature type="compositionally biased region" description="Basic and acidic residues" evidence="3">
    <location>
        <begin position="12"/>
        <end position="28"/>
    </location>
</feature>
<dbReference type="InterPro" id="IPR023780">
    <property type="entry name" value="Chromo_domain"/>
</dbReference>
<dbReference type="PROSITE" id="PS50013">
    <property type="entry name" value="CHROMO_2"/>
    <property type="match status" value="2"/>
</dbReference>
<dbReference type="InterPro" id="IPR016197">
    <property type="entry name" value="Chromo-like_dom_sf"/>
</dbReference>
<dbReference type="Pfam" id="PF00385">
    <property type="entry name" value="Chromo"/>
    <property type="match status" value="2"/>
</dbReference>
<dbReference type="SMART" id="SM00298">
    <property type="entry name" value="CHROMO"/>
    <property type="match status" value="2"/>
</dbReference>
<proteinExistence type="predicted"/>
<dbReference type="InterPro" id="IPR000953">
    <property type="entry name" value="Chromo/chromo_shadow_dom"/>
</dbReference>
<evidence type="ECO:0000256" key="3">
    <source>
        <dbReference type="SAM" id="MobiDB-lite"/>
    </source>
</evidence>
<feature type="region of interest" description="Disordered" evidence="3">
    <location>
        <begin position="1"/>
        <end position="36"/>
    </location>
</feature>
<dbReference type="SUPFAM" id="SSF54160">
    <property type="entry name" value="Chromo domain-like"/>
    <property type="match status" value="2"/>
</dbReference>
<evidence type="ECO:0000313" key="5">
    <source>
        <dbReference type="EMBL" id="CAL4118012.1"/>
    </source>
</evidence>
<feature type="non-terminal residue" evidence="5">
    <location>
        <position position="286"/>
    </location>
</feature>
<sequence length="286" mass="33528">MSSRKKLGSTGESHDDSKKSLGDENGDHTDDDDADQGIYEVERVIDIKHIHDEKSERITKYRVRWKGFGPIDDTWEPLENFTDLCLPVVQEFRQKYQKMKAKVAESSSTSHVNILSEEIDQIINGRTDVSLKQPAVYYLIRWKGYNLSDNTWEHEAELKHAQNMIDTYNRRRKKNLARKTHKHKAAHIDEIEPYDYHRKIKREAKFKENGQKKLKDSSSKIDAYNHQRKKSLAHKINKRIEAAQIIKETQQLDHERTIKIEENNAKETKNSKYSNSSKKICLRPGN</sequence>
<dbReference type="Gene3D" id="2.40.50.40">
    <property type="match status" value="2"/>
</dbReference>
<reference evidence="5 6" key="1">
    <citation type="submission" date="2024-05" db="EMBL/GenBank/DDBJ databases">
        <authorList>
            <person name="Wallberg A."/>
        </authorList>
    </citation>
    <scope>NUCLEOTIDE SEQUENCE [LARGE SCALE GENOMIC DNA]</scope>
</reference>
<name>A0AAV2R8C4_MEGNR</name>
<organism evidence="5 6">
    <name type="scientific">Meganyctiphanes norvegica</name>
    <name type="common">Northern krill</name>
    <name type="synonym">Thysanopoda norvegica</name>
    <dbReference type="NCBI Taxonomy" id="48144"/>
    <lineage>
        <taxon>Eukaryota</taxon>
        <taxon>Metazoa</taxon>
        <taxon>Ecdysozoa</taxon>
        <taxon>Arthropoda</taxon>
        <taxon>Crustacea</taxon>
        <taxon>Multicrustacea</taxon>
        <taxon>Malacostraca</taxon>
        <taxon>Eumalacostraca</taxon>
        <taxon>Eucarida</taxon>
        <taxon>Euphausiacea</taxon>
        <taxon>Euphausiidae</taxon>
        <taxon>Meganyctiphanes</taxon>
    </lineage>
</organism>
<dbReference type="CDD" id="cd00024">
    <property type="entry name" value="CD_CSD"/>
    <property type="match status" value="2"/>
</dbReference>
<dbReference type="PANTHER" id="PTHR22812">
    <property type="entry name" value="CHROMOBOX PROTEIN"/>
    <property type="match status" value="1"/>
</dbReference>
<feature type="domain" description="Chromo" evidence="4">
    <location>
        <begin position="117"/>
        <end position="180"/>
    </location>
</feature>
<feature type="region of interest" description="Disordered" evidence="3">
    <location>
        <begin position="257"/>
        <end position="286"/>
    </location>
</feature>
<dbReference type="GO" id="GO:0005694">
    <property type="term" value="C:chromosome"/>
    <property type="evidence" value="ECO:0007669"/>
    <property type="project" value="UniProtKB-ARBA"/>
</dbReference>
<dbReference type="AlphaFoldDB" id="A0AAV2R8C4"/>
<protein>
    <recommendedName>
        <fullName evidence="4">Chromo domain-containing protein</fullName>
    </recommendedName>
</protein>